<comment type="subunit">
    <text evidence="9">The complex comprises the extracytoplasmic solute receptor protein and the two transmembrane proteins.</text>
</comment>
<evidence type="ECO:0000256" key="6">
    <source>
        <dbReference type="ARBA" id="ARBA00022989"/>
    </source>
</evidence>
<feature type="region of interest" description="Disordered" evidence="10">
    <location>
        <begin position="204"/>
        <end position="247"/>
    </location>
</feature>
<comment type="function">
    <text evidence="9">Part of the tripartite ATP-independent periplasmic (TRAP) transport system.</text>
</comment>
<evidence type="ECO:0000313" key="12">
    <source>
        <dbReference type="EMBL" id="MER2250381.1"/>
    </source>
</evidence>
<keyword evidence="5 9" id="KW-0812">Transmembrane</keyword>
<dbReference type="InterPro" id="IPR007387">
    <property type="entry name" value="TRAP_DctQ"/>
</dbReference>
<dbReference type="RefSeq" id="WP_350394381.1">
    <property type="nucleotide sequence ID" value="NZ_JBELQE010000061.1"/>
</dbReference>
<feature type="transmembrane region" description="Helical" evidence="9">
    <location>
        <begin position="114"/>
        <end position="132"/>
    </location>
</feature>
<keyword evidence="7 9" id="KW-0472">Membrane</keyword>
<protein>
    <recommendedName>
        <fullName evidence="9">TRAP transporter small permease protein</fullName>
    </recommendedName>
</protein>
<evidence type="ECO:0000256" key="7">
    <source>
        <dbReference type="ARBA" id="ARBA00023136"/>
    </source>
</evidence>
<dbReference type="EMBL" id="JBELQE010000061">
    <property type="protein sequence ID" value="MER2250381.1"/>
    <property type="molecule type" value="Genomic_DNA"/>
</dbReference>
<feature type="transmembrane region" description="Helical" evidence="9">
    <location>
        <begin position="76"/>
        <end position="93"/>
    </location>
</feature>
<dbReference type="InterPro" id="IPR055348">
    <property type="entry name" value="DctQ"/>
</dbReference>
<evidence type="ECO:0000256" key="9">
    <source>
        <dbReference type="RuleBase" id="RU369079"/>
    </source>
</evidence>
<organism evidence="12 13">
    <name type="scientific">Methylorubrum podarium</name>
    <dbReference type="NCBI Taxonomy" id="200476"/>
    <lineage>
        <taxon>Bacteria</taxon>
        <taxon>Pseudomonadati</taxon>
        <taxon>Pseudomonadota</taxon>
        <taxon>Alphaproteobacteria</taxon>
        <taxon>Hyphomicrobiales</taxon>
        <taxon>Methylobacteriaceae</taxon>
        <taxon>Methylorubrum</taxon>
    </lineage>
</organism>
<dbReference type="PANTHER" id="PTHR35011">
    <property type="entry name" value="2,3-DIKETO-L-GULONATE TRAP TRANSPORTER SMALL PERMEASE PROTEIN YIAM"/>
    <property type="match status" value="1"/>
</dbReference>
<dbReference type="Pfam" id="PF04290">
    <property type="entry name" value="DctQ"/>
    <property type="match status" value="1"/>
</dbReference>
<feature type="transmembrane region" description="Helical" evidence="9">
    <location>
        <begin position="39"/>
        <end position="64"/>
    </location>
</feature>
<feature type="transmembrane region" description="Helical" evidence="9">
    <location>
        <begin position="157"/>
        <end position="176"/>
    </location>
</feature>
<keyword evidence="2 9" id="KW-0813">Transport</keyword>
<evidence type="ECO:0000256" key="8">
    <source>
        <dbReference type="ARBA" id="ARBA00038436"/>
    </source>
</evidence>
<reference evidence="12 13" key="1">
    <citation type="submission" date="2024-06" db="EMBL/GenBank/DDBJ databases">
        <authorList>
            <person name="Campbell A.G."/>
        </authorList>
    </citation>
    <scope>NUCLEOTIDE SEQUENCE [LARGE SCALE GENOMIC DNA]</scope>
    <source>
        <strain evidence="12 13">EM12</strain>
    </source>
</reference>
<feature type="compositionally biased region" description="Low complexity" evidence="10">
    <location>
        <begin position="221"/>
        <end position="247"/>
    </location>
</feature>
<evidence type="ECO:0000256" key="10">
    <source>
        <dbReference type="SAM" id="MobiDB-lite"/>
    </source>
</evidence>
<evidence type="ECO:0000259" key="11">
    <source>
        <dbReference type="Pfam" id="PF04290"/>
    </source>
</evidence>
<evidence type="ECO:0000313" key="13">
    <source>
        <dbReference type="Proteomes" id="UP001480955"/>
    </source>
</evidence>
<comment type="subcellular location">
    <subcellularLocation>
        <location evidence="1 9">Cell inner membrane</location>
        <topology evidence="1 9">Multi-pass membrane protein</topology>
    </subcellularLocation>
</comment>
<keyword evidence="6 9" id="KW-1133">Transmembrane helix</keyword>
<evidence type="ECO:0000256" key="3">
    <source>
        <dbReference type="ARBA" id="ARBA00022475"/>
    </source>
</evidence>
<proteinExistence type="inferred from homology"/>
<name>A0ABV1QLR9_9HYPH</name>
<keyword evidence="4 9" id="KW-0997">Cell inner membrane</keyword>
<accession>A0ABV1QLR9</accession>
<sequence>MSHAFDAASAASETPKAEEARVPGLLGVIDRTTRRLNHLILVLGGVALVAACLVLSYSVLIRYVLHEPTEWQDETAVFLIVGATFLSAAGVQAKRGHVAIEALTGLLPPGVNRVRLVLVDVVGLAFVTFFAWKSWSLFHEAWVDGQISQSTWGPPLWIPYLLMSAGMSLLALQFVLQIAEAVLYGPRAAGWAKPKIGLGADINRDLHDRPDVTPEGPDPMGQTTGQTTGRTTATAPVRPVTTTGGKA</sequence>
<dbReference type="PANTHER" id="PTHR35011:SF10">
    <property type="entry name" value="TRAP TRANSPORTER SMALL PERMEASE PROTEIN"/>
    <property type="match status" value="1"/>
</dbReference>
<evidence type="ECO:0000256" key="1">
    <source>
        <dbReference type="ARBA" id="ARBA00004429"/>
    </source>
</evidence>
<evidence type="ECO:0000256" key="2">
    <source>
        <dbReference type="ARBA" id="ARBA00022448"/>
    </source>
</evidence>
<feature type="domain" description="Tripartite ATP-independent periplasmic transporters DctQ component" evidence="11">
    <location>
        <begin position="52"/>
        <end position="182"/>
    </location>
</feature>
<dbReference type="Proteomes" id="UP001480955">
    <property type="component" value="Unassembled WGS sequence"/>
</dbReference>
<evidence type="ECO:0000256" key="5">
    <source>
        <dbReference type="ARBA" id="ARBA00022692"/>
    </source>
</evidence>
<comment type="similarity">
    <text evidence="8 9">Belongs to the TRAP transporter small permease family.</text>
</comment>
<comment type="caution">
    <text evidence="12">The sequence shown here is derived from an EMBL/GenBank/DDBJ whole genome shotgun (WGS) entry which is preliminary data.</text>
</comment>
<keyword evidence="3" id="KW-1003">Cell membrane</keyword>
<evidence type="ECO:0000256" key="4">
    <source>
        <dbReference type="ARBA" id="ARBA00022519"/>
    </source>
</evidence>
<keyword evidence="13" id="KW-1185">Reference proteome</keyword>
<gene>
    <name evidence="12" type="ORF">ABS772_10705</name>
</gene>